<organism evidence="3 4">
    <name type="scientific">Kluyvera cryocrescens</name>
    <name type="common">Kluyvera citrophila</name>
    <dbReference type="NCBI Taxonomy" id="580"/>
    <lineage>
        <taxon>Bacteria</taxon>
        <taxon>Pseudomonadati</taxon>
        <taxon>Pseudomonadota</taxon>
        <taxon>Gammaproteobacteria</taxon>
        <taxon>Enterobacterales</taxon>
        <taxon>Enterobacteriaceae</taxon>
        <taxon>Kluyvera</taxon>
    </lineage>
</organism>
<evidence type="ECO:0000259" key="2">
    <source>
        <dbReference type="PROSITE" id="PS51464"/>
    </source>
</evidence>
<dbReference type="RefSeq" id="WP_061282322.1">
    <property type="nucleotide sequence ID" value="NZ_BCTM01000011.1"/>
</dbReference>
<dbReference type="PANTHER" id="PTHR10937">
    <property type="entry name" value="GLUCOSAMINE--FRUCTOSE-6-PHOSPHATE AMINOTRANSFERASE, ISOMERIZING"/>
    <property type="match status" value="1"/>
</dbReference>
<dbReference type="Proteomes" id="UP000401081">
    <property type="component" value="Unassembled WGS sequence"/>
</dbReference>
<gene>
    <name evidence="3" type="primary">glmS_7</name>
    <name evidence="3" type="ORF">NCTC12993_04748</name>
</gene>
<name>A0A485BHY9_KLUCR</name>
<keyword evidence="3" id="KW-0032">Aminotransferase</keyword>
<evidence type="ECO:0000256" key="1">
    <source>
        <dbReference type="ARBA" id="ARBA00022737"/>
    </source>
</evidence>
<dbReference type="GO" id="GO:0006002">
    <property type="term" value="P:fructose 6-phosphate metabolic process"/>
    <property type="evidence" value="ECO:0007669"/>
    <property type="project" value="TreeGrafter"/>
</dbReference>
<reference evidence="3 4" key="1">
    <citation type="submission" date="2019-03" db="EMBL/GenBank/DDBJ databases">
        <authorList>
            <consortium name="Pathogen Informatics"/>
        </authorList>
    </citation>
    <scope>NUCLEOTIDE SEQUENCE [LARGE SCALE GENOMIC DNA]</scope>
    <source>
        <strain evidence="3 4">NCTC12993</strain>
    </source>
</reference>
<keyword evidence="3" id="KW-0808">Transferase</keyword>
<keyword evidence="1" id="KW-0677">Repeat</keyword>
<accession>A0A485BHY9</accession>
<keyword evidence="4" id="KW-1185">Reference proteome</keyword>
<feature type="domain" description="SIS" evidence="2">
    <location>
        <begin position="26"/>
        <end position="172"/>
    </location>
</feature>
<proteinExistence type="predicted"/>
<dbReference type="PROSITE" id="PS51464">
    <property type="entry name" value="SIS"/>
    <property type="match status" value="1"/>
</dbReference>
<dbReference type="EC" id="2.6.1.16" evidence="3"/>
<dbReference type="PANTHER" id="PTHR10937:SF17">
    <property type="entry name" value="GLUCOSAMINE-FRUCTOSE-6-PHOSPHATE AMINOTRANSFERASE"/>
    <property type="match status" value="1"/>
</dbReference>
<dbReference type="GO" id="GO:0097367">
    <property type="term" value="F:carbohydrate derivative binding"/>
    <property type="evidence" value="ECO:0007669"/>
    <property type="project" value="InterPro"/>
</dbReference>
<dbReference type="Pfam" id="PF01380">
    <property type="entry name" value="SIS"/>
    <property type="match status" value="1"/>
</dbReference>
<evidence type="ECO:0000313" key="3">
    <source>
        <dbReference type="EMBL" id="VFS71836.1"/>
    </source>
</evidence>
<dbReference type="SUPFAM" id="SSF53697">
    <property type="entry name" value="SIS domain"/>
    <property type="match status" value="1"/>
</dbReference>
<dbReference type="InterPro" id="IPR035490">
    <property type="entry name" value="GlmS/FrlB_SIS"/>
</dbReference>
<dbReference type="GO" id="GO:0006487">
    <property type="term" value="P:protein N-linked glycosylation"/>
    <property type="evidence" value="ECO:0007669"/>
    <property type="project" value="TreeGrafter"/>
</dbReference>
<evidence type="ECO:0000313" key="4">
    <source>
        <dbReference type="Proteomes" id="UP000401081"/>
    </source>
</evidence>
<dbReference type="InterPro" id="IPR046348">
    <property type="entry name" value="SIS_dom_sf"/>
</dbReference>
<dbReference type="AlphaFoldDB" id="A0A485BHY9"/>
<sequence length="356" mass="39774">MKPNMMTYIHEEQATLAQILDNYPQNVPAIADDSEWLLLATGSSANAAASAKYYIESLSAVRLTLAEPFHYQHFEKHNPAIKTVIAISQSGESTSTLHALETLKQRFPLQTVGLTSKPQSELAKTADQFVLLDIGEERVGYVTKGYVATILTLMLMGLRHARAVNAIDDAREQQELSVFREAINAIGSIIHTTEAFFRRWQSELAAAPRFTSIGYGPAIGVCMEMATKFTETVRVPSQGIEMEVFMHGPYFEINPQHRLFFLDVPSVARERLTLLRQYEQRHTQYVYTVTPEASDDPHTLALNVNTPETVLPLLMVIPFQILAHHIAEAKGNNLPQRIFTDFGVAVKSKTKPGDYA</sequence>
<dbReference type="GO" id="GO:0006047">
    <property type="term" value="P:UDP-N-acetylglucosamine metabolic process"/>
    <property type="evidence" value="ECO:0007669"/>
    <property type="project" value="TreeGrafter"/>
</dbReference>
<dbReference type="CDD" id="cd05009">
    <property type="entry name" value="SIS_GlmS_GlmD_2"/>
    <property type="match status" value="1"/>
</dbReference>
<dbReference type="EMBL" id="CAADJD010000021">
    <property type="protein sequence ID" value="VFS71836.1"/>
    <property type="molecule type" value="Genomic_DNA"/>
</dbReference>
<dbReference type="GO" id="GO:0004360">
    <property type="term" value="F:glutamine-fructose-6-phosphate transaminase (isomerizing) activity"/>
    <property type="evidence" value="ECO:0007669"/>
    <property type="project" value="UniProtKB-EC"/>
</dbReference>
<dbReference type="Gene3D" id="3.40.50.10490">
    <property type="entry name" value="Glucose-6-phosphate isomerase like protein, domain 1"/>
    <property type="match status" value="2"/>
</dbReference>
<protein>
    <submittedName>
        <fullName evidence="3">Glucosamine--fructose-6-phosphate aminotransferase [isomerizing]</fullName>
        <ecNumber evidence="3">2.6.1.16</ecNumber>
    </submittedName>
</protein>
<dbReference type="InterPro" id="IPR035466">
    <property type="entry name" value="GlmS/AgaS_SIS"/>
</dbReference>
<dbReference type="InterPro" id="IPR001347">
    <property type="entry name" value="SIS_dom"/>
</dbReference>
<dbReference type="CDD" id="cd05008">
    <property type="entry name" value="SIS_GlmS_GlmD_1"/>
    <property type="match status" value="1"/>
</dbReference>